<keyword evidence="5" id="KW-0496">Mitochondrion</keyword>
<name>A0A6G1SM30_9ACAR</name>
<evidence type="ECO:0000256" key="4">
    <source>
        <dbReference type="ARBA" id="ARBA00023054"/>
    </source>
</evidence>
<evidence type="ECO:0000256" key="3">
    <source>
        <dbReference type="ARBA" id="ARBA00022946"/>
    </source>
</evidence>
<dbReference type="GO" id="GO:0042030">
    <property type="term" value="F:ATPase inhibitor activity"/>
    <property type="evidence" value="ECO:0007669"/>
    <property type="project" value="InterPro"/>
</dbReference>
<dbReference type="GO" id="GO:0005739">
    <property type="term" value="C:mitochondrion"/>
    <property type="evidence" value="ECO:0007669"/>
    <property type="project" value="UniProtKB-SubCell"/>
</dbReference>
<protein>
    <submittedName>
        <fullName evidence="7">ATPase inhibitor, mitochondrial</fullName>
    </submittedName>
</protein>
<evidence type="ECO:0000256" key="5">
    <source>
        <dbReference type="ARBA" id="ARBA00023128"/>
    </source>
</evidence>
<dbReference type="SUPFAM" id="SSF64602">
    <property type="entry name" value="F1 ATPase inhibitor, IF1, C-terminal domain"/>
    <property type="match status" value="1"/>
</dbReference>
<accession>A0A6G1SM30</accession>
<dbReference type="PANTHER" id="PTHR48417">
    <property type="entry name" value="ATP SYNTHASE F1 SUBUNIT EPSILON"/>
    <property type="match status" value="1"/>
</dbReference>
<dbReference type="AlphaFoldDB" id="A0A6G1SM30"/>
<evidence type="ECO:0000256" key="1">
    <source>
        <dbReference type="ARBA" id="ARBA00004173"/>
    </source>
</evidence>
<sequence length="114" mass="12392">MNLSQPTRISSLLKRIPRELLSTNQGALYIATSRTMATSEAGSGAGKGGGSGGSIREAGGSMGKRGAAQEDQYFNKQSRDLKDKLKEHLKDELKKHEDAIKATKELMKEIDKDK</sequence>
<feature type="region of interest" description="Disordered" evidence="6">
    <location>
        <begin position="36"/>
        <end position="99"/>
    </location>
</feature>
<dbReference type="EMBL" id="GGYP01006803">
    <property type="protein sequence ID" value="MDE51574.1"/>
    <property type="molecule type" value="Transcribed_RNA"/>
</dbReference>
<evidence type="ECO:0000313" key="7">
    <source>
        <dbReference type="EMBL" id="MDE51574.1"/>
    </source>
</evidence>
<dbReference type="PANTHER" id="PTHR48417:SF1">
    <property type="entry name" value="ATP SYNTHASE F1 SUBUNIT EPSILON"/>
    <property type="match status" value="1"/>
</dbReference>
<evidence type="ECO:0000256" key="2">
    <source>
        <dbReference type="ARBA" id="ARBA00010901"/>
    </source>
</evidence>
<proteinExistence type="inferred from homology"/>
<evidence type="ECO:0000256" key="6">
    <source>
        <dbReference type="SAM" id="MobiDB-lite"/>
    </source>
</evidence>
<reference evidence="7" key="1">
    <citation type="submission" date="2018-10" db="EMBL/GenBank/DDBJ databases">
        <title>Transcriptome assembly of Aceria tosichella (Wheat curl mite) Type 2.</title>
        <authorList>
            <person name="Scully E.D."/>
            <person name="Geib S.M."/>
            <person name="Palmer N.A."/>
            <person name="Gupta A.K."/>
            <person name="Sarath G."/>
            <person name="Tatineni S."/>
        </authorList>
    </citation>
    <scope>NUCLEOTIDE SEQUENCE</scope>
    <source>
        <strain evidence="7">LincolnNE</strain>
    </source>
</reference>
<dbReference type="Gene3D" id="1.20.5.500">
    <property type="entry name" value="Single helix bin"/>
    <property type="match status" value="1"/>
</dbReference>
<feature type="compositionally biased region" description="Gly residues" evidence="6">
    <location>
        <begin position="43"/>
        <end position="53"/>
    </location>
</feature>
<organism evidence="7">
    <name type="scientific">Aceria tosichella</name>
    <name type="common">wheat curl mite</name>
    <dbReference type="NCBI Taxonomy" id="561515"/>
    <lineage>
        <taxon>Eukaryota</taxon>
        <taxon>Metazoa</taxon>
        <taxon>Ecdysozoa</taxon>
        <taxon>Arthropoda</taxon>
        <taxon>Chelicerata</taxon>
        <taxon>Arachnida</taxon>
        <taxon>Acari</taxon>
        <taxon>Acariformes</taxon>
        <taxon>Trombidiformes</taxon>
        <taxon>Prostigmata</taxon>
        <taxon>Eupodina</taxon>
        <taxon>Eriophyoidea</taxon>
        <taxon>Eriophyidae</taxon>
        <taxon>Eriophyinae</taxon>
        <taxon>Aceriini</taxon>
        <taxon>Aceria</taxon>
    </lineage>
</organism>
<dbReference type="InterPro" id="IPR007648">
    <property type="entry name" value="ATPase_inhibitor_mt"/>
</dbReference>
<comment type="similarity">
    <text evidence="2">Belongs to the ATPase inhibitor family.</text>
</comment>
<gene>
    <name evidence="7" type="primary">Atpif1</name>
    <name evidence="7" type="ORF">g.5376</name>
</gene>
<keyword evidence="4" id="KW-0175">Coiled coil</keyword>
<comment type="subcellular location">
    <subcellularLocation>
        <location evidence="1">Mitochondrion</location>
    </subcellularLocation>
</comment>
<feature type="compositionally biased region" description="Basic and acidic residues" evidence="6">
    <location>
        <begin position="77"/>
        <end position="99"/>
    </location>
</feature>
<keyword evidence="3" id="KW-0809">Transit peptide</keyword>
<dbReference type="Pfam" id="PF04568">
    <property type="entry name" value="IATP"/>
    <property type="match status" value="1"/>
</dbReference>